<name>A0A6C0AXK6_9ZZZZ</name>
<sequence>MNSPNIEIAENAQQQTLNSIQTLQKLEKSLYADLEKLSAENASVDAQQQIINRINDISQTRITLFKQLQSMYLTIQDNVTNTREDLVDQLTLVSIVEKELDNAKSQMNAVKNSNANNLRMTQINTYYSKRYKAHSEIMKIIVYLCVPLLILGLLSKRNLVPSYITNILGAIVIVYGLYLILPKIIELRYRNNMVYDEYDFDFDPAKAPKASGKSSSDSSSLMDFRTCIGPNCCSDGMTYNDDLGLCVITNPHEKESTIAGQSTQTPGTDLKESFMTKQPLVTYHLD</sequence>
<proteinExistence type="predicted"/>
<evidence type="ECO:0000313" key="2">
    <source>
        <dbReference type="EMBL" id="QHS84574.1"/>
    </source>
</evidence>
<reference evidence="2" key="1">
    <citation type="journal article" date="2020" name="Nature">
        <title>Giant virus diversity and host interactions through global metagenomics.</title>
        <authorList>
            <person name="Schulz F."/>
            <person name="Roux S."/>
            <person name="Paez-Espino D."/>
            <person name="Jungbluth S."/>
            <person name="Walsh D.A."/>
            <person name="Denef V.J."/>
            <person name="McMahon K.D."/>
            <person name="Konstantinidis K.T."/>
            <person name="Eloe-Fadrosh E.A."/>
            <person name="Kyrpides N.C."/>
            <person name="Woyke T."/>
        </authorList>
    </citation>
    <scope>NUCLEOTIDE SEQUENCE</scope>
    <source>
        <strain evidence="2">GVMAG-S-ERX556022-25</strain>
    </source>
</reference>
<dbReference type="AlphaFoldDB" id="A0A6C0AXK6"/>
<feature type="transmembrane region" description="Helical" evidence="1">
    <location>
        <begin position="160"/>
        <end position="181"/>
    </location>
</feature>
<keyword evidence="1" id="KW-0472">Membrane</keyword>
<feature type="transmembrane region" description="Helical" evidence="1">
    <location>
        <begin position="137"/>
        <end position="154"/>
    </location>
</feature>
<organism evidence="2">
    <name type="scientific">viral metagenome</name>
    <dbReference type="NCBI Taxonomy" id="1070528"/>
    <lineage>
        <taxon>unclassified sequences</taxon>
        <taxon>metagenomes</taxon>
        <taxon>organismal metagenomes</taxon>
    </lineage>
</organism>
<dbReference type="EMBL" id="MN738809">
    <property type="protein sequence ID" value="QHS84574.1"/>
    <property type="molecule type" value="Genomic_DNA"/>
</dbReference>
<accession>A0A6C0AXK6</accession>
<protein>
    <submittedName>
        <fullName evidence="2">Uncharacterized protein</fullName>
    </submittedName>
</protein>
<evidence type="ECO:0000256" key="1">
    <source>
        <dbReference type="SAM" id="Phobius"/>
    </source>
</evidence>
<keyword evidence="1" id="KW-0812">Transmembrane</keyword>
<keyword evidence="1" id="KW-1133">Transmembrane helix</keyword>